<evidence type="ECO:0000313" key="1">
    <source>
        <dbReference type="EMBL" id="RKS53519.1"/>
    </source>
</evidence>
<reference evidence="1 2" key="1">
    <citation type="submission" date="2018-10" db="EMBL/GenBank/DDBJ databases">
        <title>Genomic Encyclopedia of Archaeal and Bacterial Type Strains, Phase II (KMG-II): from individual species to whole genera.</title>
        <authorList>
            <person name="Goeker M."/>
        </authorList>
    </citation>
    <scope>NUCLEOTIDE SEQUENCE [LARGE SCALE GENOMIC DNA]</scope>
    <source>
        <strain evidence="1 2">DSM 19839</strain>
    </source>
</reference>
<name>A0A495PXK0_9FLAO</name>
<protein>
    <submittedName>
        <fullName evidence="1">Uncharacterized protein</fullName>
    </submittedName>
</protein>
<dbReference type="Proteomes" id="UP000276282">
    <property type="component" value="Unassembled WGS sequence"/>
</dbReference>
<evidence type="ECO:0000313" key="2">
    <source>
        <dbReference type="Proteomes" id="UP000276282"/>
    </source>
</evidence>
<organism evidence="1 2">
    <name type="scientific">Gillisia mitskevichiae</name>
    <dbReference type="NCBI Taxonomy" id="270921"/>
    <lineage>
        <taxon>Bacteria</taxon>
        <taxon>Pseudomonadati</taxon>
        <taxon>Bacteroidota</taxon>
        <taxon>Flavobacteriia</taxon>
        <taxon>Flavobacteriales</taxon>
        <taxon>Flavobacteriaceae</taxon>
        <taxon>Gillisia</taxon>
    </lineage>
</organism>
<dbReference type="Pfam" id="PF11150">
    <property type="entry name" value="DUF2927"/>
    <property type="match status" value="1"/>
</dbReference>
<dbReference type="AlphaFoldDB" id="A0A495PXK0"/>
<sequence length="227" mass="26637">MLIFTFSMTIYSQSRKEEQLKTDYIESAFLEYDTNNLPIIKWENKDTLKVHIAGEFEYMSKKRWEKYLNKIEDLVNIKIVETKNIAESDIKIFFGELDAYFANYKVTAPKNVNLTKFDNWNSRNYNSEKQLTNTSYCIVPSKTRDSKRGSFNIKKTFLKSLGILGELENDFSILNRYQTDNNTQLSKNDKRIINIHYNNSIKAGMNMDEIKIALNSIDIPAILEEKF</sequence>
<accession>A0A495PXK0</accession>
<comment type="caution">
    <text evidence="1">The sequence shown here is derived from an EMBL/GenBank/DDBJ whole genome shotgun (WGS) entry which is preliminary data.</text>
</comment>
<proteinExistence type="predicted"/>
<dbReference type="EMBL" id="RBLG01000002">
    <property type="protein sequence ID" value="RKS53519.1"/>
    <property type="molecule type" value="Genomic_DNA"/>
</dbReference>
<dbReference type="InterPro" id="IPR021323">
    <property type="entry name" value="DUF2927"/>
</dbReference>
<keyword evidence="2" id="KW-1185">Reference proteome</keyword>
<gene>
    <name evidence="1" type="ORF">BC962_1771</name>
</gene>